<feature type="transmembrane region" description="Helical" evidence="9">
    <location>
        <begin position="942"/>
        <end position="965"/>
    </location>
</feature>
<feature type="transmembrane region" description="Helical" evidence="9">
    <location>
        <begin position="440"/>
        <end position="462"/>
    </location>
</feature>
<keyword evidence="5 9" id="KW-0997">Cell inner membrane</keyword>
<dbReference type="Pfam" id="PF00873">
    <property type="entry name" value="ACR_tran"/>
    <property type="match status" value="1"/>
</dbReference>
<dbReference type="GO" id="GO:0009636">
    <property type="term" value="P:response to toxic substance"/>
    <property type="evidence" value="ECO:0007669"/>
    <property type="project" value="UniProtKB-ARBA"/>
</dbReference>
<comment type="caution">
    <text evidence="10">The sequence shown here is derived from an EMBL/GenBank/DDBJ whole genome shotgun (WGS) entry which is preliminary data.</text>
</comment>
<dbReference type="PRINTS" id="PR00702">
    <property type="entry name" value="ACRIFLAVINRP"/>
</dbReference>
<feature type="transmembrane region" description="Helical" evidence="9">
    <location>
        <begin position="12"/>
        <end position="34"/>
    </location>
</feature>
<dbReference type="SUPFAM" id="SSF82714">
    <property type="entry name" value="Multidrug efflux transporter AcrB TolC docking domain, DN and DC subdomains"/>
    <property type="match status" value="2"/>
</dbReference>
<organism evidence="10 11">
    <name type="scientific">Sphingobium nicotianae</name>
    <dbReference type="NCBI Taxonomy" id="2782607"/>
    <lineage>
        <taxon>Bacteria</taxon>
        <taxon>Pseudomonadati</taxon>
        <taxon>Pseudomonadota</taxon>
        <taxon>Alphaproteobacteria</taxon>
        <taxon>Sphingomonadales</taxon>
        <taxon>Sphingomonadaceae</taxon>
        <taxon>Sphingobium</taxon>
    </lineage>
</organism>
<feature type="transmembrane region" description="Helical" evidence="9">
    <location>
        <begin position="394"/>
        <end position="414"/>
    </location>
</feature>
<dbReference type="AlphaFoldDB" id="A0A9X1DFG9"/>
<accession>A0A9X1DFG9</accession>
<feature type="transmembrane region" description="Helical" evidence="9">
    <location>
        <begin position="341"/>
        <end position="360"/>
    </location>
</feature>
<dbReference type="InterPro" id="IPR027463">
    <property type="entry name" value="AcrB_DN_DC_subdom"/>
</dbReference>
<gene>
    <name evidence="10" type="ORF">KK488_18155</name>
</gene>
<evidence type="ECO:0000256" key="3">
    <source>
        <dbReference type="ARBA" id="ARBA00022448"/>
    </source>
</evidence>
<evidence type="ECO:0000256" key="4">
    <source>
        <dbReference type="ARBA" id="ARBA00022475"/>
    </source>
</evidence>
<evidence type="ECO:0000313" key="10">
    <source>
        <dbReference type="EMBL" id="MBT2188873.1"/>
    </source>
</evidence>
<dbReference type="InterPro" id="IPR001036">
    <property type="entry name" value="Acrflvin-R"/>
</dbReference>
<proteinExistence type="inferred from homology"/>
<reference evidence="10" key="1">
    <citation type="submission" date="2021-05" db="EMBL/GenBank/DDBJ databases">
        <title>Genome of Sphingobium sp. strain.</title>
        <authorList>
            <person name="Fan R."/>
        </authorList>
    </citation>
    <scope>NUCLEOTIDE SEQUENCE</scope>
    <source>
        <strain evidence="10">H33</strain>
    </source>
</reference>
<keyword evidence="4" id="KW-1003">Cell membrane</keyword>
<keyword evidence="3 9" id="KW-0813">Transport</keyword>
<comment type="similarity">
    <text evidence="2 9">Belongs to the resistance-nodulation-cell division (RND) (TC 2.A.6) family.</text>
</comment>
<dbReference type="GO" id="GO:0005886">
    <property type="term" value="C:plasma membrane"/>
    <property type="evidence" value="ECO:0007669"/>
    <property type="project" value="UniProtKB-SubCell"/>
</dbReference>
<dbReference type="Gene3D" id="3.30.2090.10">
    <property type="entry name" value="Multidrug efflux transporter AcrB TolC docking domain, DN and DC subdomains"/>
    <property type="match status" value="2"/>
</dbReference>
<evidence type="ECO:0000256" key="9">
    <source>
        <dbReference type="RuleBase" id="RU364070"/>
    </source>
</evidence>
<dbReference type="SUPFAM" id="SSF82866">
    <property type="entry name" value="Multidrug efflux transporter AcrB transmembrane domain"/>
    <property type="match status" value="2"/>
</dbReference>
<feature type="transmembrane region" description="Helical" evidence="9">
    <location>
        <begin position="367"/>
        <end position="388"/>
    </location>
</feature>
<evidence type="ECO:0000256" key="1">
    <source>
        <dbReference type="ARBA" id="ARBA00004429"/>
    </source>
</evidence>
<dbReference type="Gene3D" id="3.30.70.1320">
    <property type="entry name" value="Multidrug efflux transporter AcrB pore domain like"/>
    <property type="match status" value="1"/>
</dbReference>
<comment type="subcellular location">
    <subcellularLocation>
        <location evidence="1 9">Cell inner membrane</location>
        <topology evidence="1 9">Multi-pass membrane protein</topology>
    </subcellularLocation>
</comment>
<name>A0A9X1DFG9_9SPHN</name>
<dbReference type="PANTHER" id="PTHR32063">
    <property type="match status" value="1"/>
</dbReference>
<dbReference type="GO" id="GO:0042910">
    <property type="term" value="F:xenobiotic transmembrane transporter activity"/>
    <property type="evidence" value="ECO:0007669"/>
    <property type="project" value="TreeGrafter"/>
</dbReference>
<dbReference type="RefSeq" id="WP_214625127.1">
    <property type="nucleotide sequence ID" value="NZ_JAHGAW010000013.1"/>
</dbReference>
<dbReference type="NCBIfam" id="TIGR00915">
    <property type="entry name" value="2A0602"/>
    <property type="match status" value="1"/>
</dbReference>
<dbReference type="SUPFAM" id="SSF82693">
    <property type="entry name" value="Multidrug efflux transporter AcrB pore domain, PN1, PN2, PC1 and PC2 subdomains"/>
    <property type="match status" value="4"/>
</dbReference>
<dbReference type="Proteomes" id="UP001138757">
    <property type="component" value="Unassembled WGS sequence"/>
</dbReference>
<evidence type="ECO:0000256" key="2">
    <source>
        <dbReference type="ARBA" id="ARBA00010942"/>
    </source>
</evidence>
<evidence type="ECO:0000256" key="7">
    <source>
        <dbReference type="ARBA" id="ARBA00022989"/>
    </source>
</evidence>
<keyword evidence="11" id="KW-1185">Reference proteome</keyword>
<evidence type="ECO:0000256" key="6">
    <source>
        <dbReference type="ARBA" id="ARBA00022692"/>
    </source>
</evidence>
<feature type="transmembrane region" description="Helical" evidence="9">
    <location>
        <begin position="1019"/>
        <end position="1045"/>
    </location>
</feature>
<protein>
    <recommendedName>
        <fullName evidence="9">Efflux pump membrane transporter</fullName>
    </recommendedName>
</protein>
<evidence type="ECO:0000256" key="8">
    <source>
        <dbReference type="ARBA" id="ARBA00023136"/>
    </source>
</evidence>
<sequence>MLSRIFIDRPILAWVLAIVVMLGGIGAIFGLPIAQYPDIAPPQINVQGTYPGASAEAVQNSVTQVIEQSLNGIDGLLYFTSSSDARGRSSITATFTKGTDPDIAQVQVQNQLQSVIARLPTQVQQQGLRVRKANSDILLLVGIYDASNRFTPQQVSDYLSSNLQDPLSRIEGVGDVNVFGSPNAMRIWLNPDRLASYGLMPGDVITAVQAQNTEISAGQLGSEPSPPDQYLNVNVTAQSRLQTPEQFRNIIVKTLPSGATVRLGDVGRVELGADNYTITIHVNGHPGAGVAFMLAPNADALTTAELIKARVAQMAKGFPPGFKYGFAQDNTEFIKLSIWEVAKTLVEAIILVVIVMFLFLQNWRATLVPTIAVPVVLLGTFAILYVAGYSINTLTLFGLVLSIGLLVDDAIVVVENVERLMAENPGMSAREATMESMREITMALIAIALVLSAVFMPMAFFGGSTGVIYRQFAITIVSAMGLSVFVAIVLSPALTTILLKPHPTEAHAAIKSSWLQRHAPGLHARMERLRERLNRRSAAAQERYLVTIRKVVDRRGRALLVYALVVGLLVFMFQRLPTGFLPNEDQGTAAVQFSLPTGATINRTKEVQKAVEDYFSKYESGNVDTFFTVAGTQGAGGGVGQNQGRGFAMLAPWDERPGKENTADAISRRASRALSSLRDAEIFAVVPPPIRGLGQSTGFEVQIVNSGNLPMDQFRAAKDKLMAIARADKQLAAVRLSELPDQSSLKVDIDQQKLATLGLLQSDVNTTLSTAWGGRYVNDFVDGGRVKRVYVQGDMQYRSKPEDLAEWHIRGKDNQMTPFSSFSSLSWSVAPASLSRFNGVPSFQILGQAAPGYSSGQAMRRMDEHAAQIPGVSLAYSGLSYQERLSAGQAPMLYALSLLVVFLFLAALYESWSIPIAVLLIVPLGLVGAVIAVTLRGLVNDIFLQIGLLTTMGLAAKNAILMIEFAEQAEKRGMRIIEAAIEGARLRLRPILMTSIAFIFGVLPLAISTGAGANGRVAIGTAVVGGMLTATLLAIFYIPLFFVLVRRTTRDMLQQLSMRIVARRARRGE</sequence>
<keyword evidence="7 9" id="KW-1133">Transmembrane helix</keyword>
<dbReference type="PANTHER" id="PTHR32063:SF32">
    <property type="entry name" value="AMINOGLYCOSIDE EFFLUX PUMP-RELATED"/>
    <property type="match status" value="1"/>
</dbReference>
<evidence type="ECO:0000313" key="11">
    <source>
        <dbReference type="Proteomes" id="UP001138757"/>
    </source>
</evidence>
<dbReference type="GO" id="GO:0015562">
    <property type="term" value="F:efflux transmembrane transporter activity"/>
    <property type="evidence" value="ECO:0007669"/>
    <property type="project" value="InterPro"/>
</dbReference>
<dbReference type="FunFam" id="3.30.70.1430:FF:000001">
    <property type="entry name" value="Efflux pump membrane transporter"/>
    <property type="match status" value="1"/>
</dbReference>
<dbReference type="Gene3D" id="1.20.1640.10">
    <property type="entry name" value="Multidrug efflux transporter AcrB transmembrane domain"/>
    <property type="match status" value="2"/>
</dbReference>
<dbReference type="EMBL" id="JAHGAW010000013">
    <property type="protein sequence ID" value="MBT2188873.1"/>
    <property type="molecule type" value="Genomic_DNA"/>
</dbReference>
<dbReference type="Gene3D" id="3.30.70.1430">
    <property type="entry name" value="Multidrug efflux transporter AcrB pore domain"/>
    <property type="match status" value="2"/>
</dbReference>
<dbReference type="NCBIfam" id="NF000282">
    <property type="entry name" value="RND_permease_1"/>
    <property type="match status" value="1"/>
</dbReference>
<dbReference type="FunFam" id="1.20.1640.10:FF:000001">
    <property type="entry name" value="Efflux pump membrane transporter"/>
    <property type="match status" value="1"/>
</dbReference>
<feature type="transmembrane region" description="Helical" evidence="9">
    <location>
        <begin position="916"/>
        <end position="936"/>
    </location>
</feature>
<feature type="transmembrane region" description="Helical" evidence="9">
    <location>
        <begin position="892"/>
        <end position="909"/>
    </location>
</feature>
<dbReference type="Gene3D" id="3.30.70.1440">
    <property type="entry name" value="Multidrug efflux transporter AcrB pore domain"/>
    <property type="match status" value="1"/>
</dbReference>
<keyword evidence="8 9" id="KW-0472">Membrane</keyword>
<feature type="transmembrane region" description="Helical" evidence="9">
    <location>
        <begin position="559"/>
        <end position="576"/>
    </location>
</feature>
<feature type="transmembrane region" description="Helical" evidence="9">
    <location>
        <begin position="986"/>
        <end position="1007"/>
    </location>
</feature>
<keyword evidence="6 9" id="KW-0812">Transmembrane</keyword>
<feature type="transmembrane region" description="Helical" evidence="9">
    <location>
        <begin position="468"/>
        <end position="490"/>
    </location>
</feature>
<dbReference type="InterPro" id="IPR004764">
    <property type="entry name" value="MdtF-like"/>
</dbReference>
<evidence type="ECO:0000256" key="5">
    <source>
        <dbReference type="ARBA" id="ARBA00022519"/>
    </source>
</evidence>